<dbReference type="PANTHER" id="PTHR31734:SF172">
    <property type="entry name" value="AUXIN-RESPONSIVE PROTEIN"/>
    <property type="match status" value="1"/>
</dbReference>
<keyword evidence="12" id="KW-1185">Reference proteome</keyword>
<dbReference type="SUPFAM" id="SSF54277">
    <property type="entry name" value="CAD &amp; PB1 domains"/>
    <property type="match status" value="1"/>
</dbReference>
<dbReference type="STRING" id="3708.A0A078FWQ8"/>
<dbReference type="PROSITE" id="PS51745">
    <property type="entry name" value="PB1"/>
    <property type="match status" value="1"/>
</dbReference>
<dbReference type="AlphaFoldDB" id="A0A078FWQ8"/>
<evidence type="ECO:0000313" key="11">
    <source>
        <dbReference type="EMBL" id="CDY17411.1"/>
    </source>
</evidence>
<dbReference type="GO" id="GO:0009734">
    <property type="term" value="P:auxin-activated signaling pathway"/>
    <property type="evidence" value="ECO:0007669"/>
    <property type="project" value="UniProtKB-UniRule"/>
</dbReference>
<gene>
    <name evidence="11" type="primary">BnaC09g21260D</name>
    <name evidence="11" type="ORF">GSBRNA2T00095539001</name>
</gene>
<evidence type="ECO:0000256" key="6">
    <source>
        <dbReference type="ARBA" id="ARBA00023242"/>
    </source>
</evidence>
<dbReference type="InterPro" id="IPR033389">
    <property type="entry name" value="AUX/IAA_dom"/>
</dbReference>
<keyword evidence="6 8" id="KW-0539">Nucleus</keyword>
<feature type="region of interest" description="Disordered" evidence="9">
    <location>
        <begin position="249"/>
        <end position="302"/>
    </location>
</feature>
<dbReference type="Proteomes" id="UP000028999">
    <property type="component" value="Unassembled WGS sequence"/>
</dbReference>
<dbReference type="GO" id="GO:0006355">
    <property type="term" value="P:regulation of DNA-templated transcription"/>
    <property type="evidence" value="ECO:0007669"/>
    <property type="project" value="InterPro"/>
</dbReference>
<dbReference type="InterPro" id="IPR053793">
    <property type="entry name" value="PB1-like"/>
</dbReference>
<dbReference type="Gramene" id="CDY17411">
    <property type="protein sequence ID" value="CDY17411"/>
    <property type="gene ID" value="GSBRNA2T00095539001"/>
</dbReference>
<keyword evidence="4 8" id="KW-0805">Transcription regulation</keyword>
<proteinExistence type="inferred from homology"/>
<evidence type="ECO:0000256" key="8">
    <source>
        <dbReference type="RuleBase" id="RU004549"/>
    </source>
</evidence>
<dbReference type="PANTHER" id="PTHR31734">
    <property type="entry name" value="AUXIN-RESPONSIVE PROTEIN IAA17"/>
    <property type="match status" value="1"/>
</dbReference>
<organism evidence="11 12">
    <name type="scientific">Brassica napus</name>
    <name type="common">Rape</name>
    <dbReference type="NCBI Taxonomy" id="3708"/>
    <lineage>
        <taxon>Eukaryota</taxon>
        <taxon>Viridiplantae</taxon>
        <taxon>Streptophyta</taxon>
        <taxon>Embryophyta</taxon>
        <taxon>Tracheophyta</taxon>
        <taxon>Spermatophyta</taxon>
        <taxon>Magnoliopsida</taxon>
        <taxon>eudicotyledons</taxon>
        <taxon>Gunneridae</taxon>
        <taxon>Pentapetalae</taxon>
        <taxon>rosids</taxon>
        <taxon>malvids</taxon>
        <taxon>Brassicales</taxon>
        <taxon>Brassicaceae</taxon>
        <taxon>Brassiceae</taxon>
        <taxon>Brassica</taxon>
    </lineage>
</organism>
<evidence type="ECO:0000256" key="7">
    <source>
        <dbReference type="ARBA" id="ARBA00023294"/>
    </source>
</evidence>
<evidence type="ECO:0000256" key="2">
    <source>
        <dbReference type="ARBA" id="ARBA00006728"/>
    </source>
</evidence>
<accession>A0A078FWQ8</accession>
<protein>
    <recommendedName>
        <fullName evidence="8">Auxin-responsive protein</fullName>
    </recommendedName>
</protein>
<dbReference type="PaxDb" id="3708-A0A078FWQ8"/>
<keyword evidence="3 8" id="KW-0678">Repressor</keyword>
<dbReference type="InterPro" id="IPR003311">
    <property type="entry name" value="AUX_IAA"/>
</dbReference>
<comment type="subunit">
    <text evidence="8">Homodimers and heterodimers.</text>
</comment>
<feature type="compositionally biased region" description="Basic residues" evidence="9">
    <location>
        <begin position="249"/>
        <end position="265"/>
    </location>
</feature>
<comment type="similarity">
    <text evidence="2 8">Belongs to the Aux/IAA family.</text>
</comment>
<dbReference type="Gene3D" id="3.10.20.90">
    <property type="entry name" value="Phosphatidylinositol 3-kinase Catalytic Subunit, Chain A, domain 1"/>
    <property type="match status" value="1"/>
</dbReference>
<feature type="domain" description="PB1" evidence="10">
    <location>
        <begin position="30"/>
        <end position="133"/>
    </location>
</feature>
<evidence type="ECO:0000256" key="1">
    <source>
        <dbReference type="ARBA" id="ARBA00004123"/>
    </source>
</evidence>
<evidence type="ECO:0000256" key="4">
    <source>
        <dbReference type="ARBA" id="ARBA00023015"/>
    </source>
</evidence>
<evidence type="ECO:0000259" key="10">
    <source>
        <dbReference type="PROSITE" id="PS51745"/>
    </source>
</evidence>
<dbReference type="Pfam" id="PF02309">
    <property type="entry name" value="AUX_IAA"/>
    <property type="match status" value="1"/>
</dbReference>
<name>A0A078FWQ8_BRANA</name>
<evidence type="ECO:0000313" key="12">
    <source>
        <dbReference type="Proteomes" id="UP000028999"/>
    </source>
</evidence>
<evidence type="ECO:0000256" key="9">
    <source>
        <dbReference type="SAM" id="MobiDB-lite"/>
    </source>
</evidence>
<comment type="function">
    <text evidence="8">Aux/IAA proteins are short-lived transcriptional factors that function as repressors of early auxin response genes at low auxin concentrations.</text>
</comment>
<evidence type="ECO:0000256" key="5">
    <source>
        <dbReference type="ARBA" id="ARBA00023163"/>
    </source>
</evidence>
<keyword evidence="5 8" id="KW-0804">Transcription</keyword>
<dbReference type="EMBL" id="LK032073">
    <property type="protein sequence ID" value="CDY17411.1"/>
    <property type="molecule type" value="Genomic_DNA"/>
</dbReference>
<keyword evidence="7 8" id="KW-0927">Auxin signaling pathway</keyword>
<dbReference type="GO" id="GO:0005634">
    <property type="term" value="C:nucleus"/>
    <property type="evidence" value="ECO:0007669"/>
    <property type="project" value="UniProtKB-SubCell"/>
</dbReference>
<comment type="subcellular location">
    <subcellularLocation>
        <location evidence="1 8">Nucleus</location>
    </subcellularLocation>
</comment>
<sequence>MDHPLLPKTEMVQVVMPNWDMDGPFDSSSWPYSEIFQEEHSGDHLKVDQRRYINYMELSSALEKMFTTFTLGKDKLCETKLKDLLNGKDYVLTYEHNYGDWMLLGDVPREMFIDVCKKQKIMKGCDAIGLAAAPRSMGKSKMRAYNLERKKEVAVRALISLDDALHRASYFVTREEEVATLKEQYIANKNNTTKKTNAPKEPATKGHHSYVITTRRKTNSRRTISTNFVPSIIGRDIRLRNIEQHFTAKTKTKRPAKILKKKRQQTPKANWKFKGSLNKRNRETELESPSSPPPTPKKRVDMISWRPKRDISNRIEGHAEGKVCIDITVAIHTVEDLDIAPSPQYNPNTKA</sequence>
<reference evidence="11 12" key="1">
    <citation type="journal article" date="2014" name="Science">
        <title>Plant genetics. Early allopolyploid evolution in the post-Neolithic Brassica napus oilseed genome.</title>
        <authorList>
            <person name="Chalhoub B."/>
            <person name="Denoeud F."/>
            <person name="Liu S."/>
            <person name="Parkin I.A."/>
            <person name="Tang H."/>
            <person name="Wang X."/>
            <person name="Chiquet J."/>
            <person name="Belcram H."/>
            <person name="Tong C."/>
            <person name="Samans B."/>
            <person name="Correa M."/>
            <person name="Da Silva C."/>
            <person name="Just J."/>
            <person name="Falentin C."/>
            <person name="Koh C.S."/>
            <person name="Le Clainche I."/>
            <person name="Bernard M."/>
            <person name="Bento P."/>
            <person name="Noel B."/>
            <person name="Labadie K."/>
            <person name="Alberti A."/>
            <person name="Charles M."/>
            <person name="Arnaud D."/>
            <person name="Guo H."/>
            <person name="Daviaud C."/>
            <person name="Alamery S."/>
            <person name="Jabbari K."/>
            <person name="Zhao M."/>
            <person name="Edger P.P."/>
            <person name="Chelaifa H."/>
            <person name="Tack D."/>
            <person name="Lassalle G."/>
            <person name="Mestiri I."/>
            <person name="Schnel N."/>
            <person name="Le Paslier M.C."/>
            <person name="Fan G."/>
            <person name="Renault V."/>
            <person name="Bayer P.E."/>
            <person name="Golicz A.A."/>
            <person name="Manoli S."/>
            <person name="Lee T.H."/>
            <person name="Thi V.H."/>
            <person name="Chalabi S."/>
            <person name="Hu Q."/>
            <person name="Fan C."/>
            <person name="Tollenaere R."/>
            <person name="Lu Y."/>
            <person name="Battail C."/>
            <person name="Shen J."/>
            <person name="Sidebottom C.H."/>
            <person name="Wang X."/>
            <person name="Canaguier A."/>
            <person name="Chauveau A."/>
            <person name="Berard A."/>
            <person name="Deniot G."/>
            <person name="Guan M."/>
            <person name="Liu Z."/>
            <person name="Sun F."/>
            <person name="Lim Y.P."/>
            <person name="Lyons E."/>
            <person name="Town C.D."/>
            <person name="Bancroft I."/>
            <person name="Wang X."/>
            <person name="Meng J."/>
            <person name="Ma J."/>
            <person name="Pires J.C."/>
            <person name="King G.J."/>
            <person name="Brunel D."/>
            <person name="Delourme R."/>
            <person name="Renard M."/>
            <person name="Aury J.M."/>
            <person name="Adams K.L."/>
            <person name="Batley J."/>
            <person name="Snowdon R.J."/>
            <person name="Tost J."/>
            <person name="Edwards D."/>
            <person name="Zhou Y."/>
            <person name="Hua W."/>
            <person name="Sharpe A.G."/>
            <person name="Paterson A.H."/>
            <person name="Guan C."/>
            <person name="Wincker P."/>
        </authorList>
    </citation>
    <scope>NUCLEOTIDE SEQUENCE [LARGE SCALE GENOMIC DNA]</scope>
    <source>
        <strain evidence="12">cv. Darmor-bzh</strain>
    </source>
</reference>
<evidence type="ECO:0000256" key="3">
    <source>
        <dbReference type="ARBA" id="ARBA00022491"/>
    </source>
</evidence>